<dbReference type="OrthoDB" id="9768786at2"/>
<dbReference type="PANTHER" id="PTHR34983:SF2">
    <property type="entry name" value="ENDO-BETA-1,4-GALACTANASE"/>
    <property type="match status" value="1"/>
</dbReference>
<gene>
    <name evidence="7" type="ORF">A7K91_22825</name>
</gene>
<feature type="domain" description="SLH" evidence="6">
    <location>
        <begin position="1249"/>
        <end position="1308"/>
    </location>
</feature>
<name>A0A1A5YLL4_9BACL</name>
<accession>A0A1A5YLL4</accession>
<organism evidence="7 8">
    <name type="scientific">Paenibacillus oryzae</name>
    <dbReference type="NCBI Taxonomy" id="1844972"/>
    <lineage>
        <taxon>Bacteria</taxon>
        <taxon>Bacillati</taxon>
        <taxon>Bacillota</taxon>
        <taxon>Bacilli</taxon>
        <taxon>Bacillales</taxon>
        <taxon>Paenibacillaceae</taxon>
        <taxon>Paenibacillus</taxon>
    </lineage>
</organism>
<evidence type="ECO:0000259" key="5">
    <source>
        <dbReference type="PROSITE" id="PS50853"/>
    </source>
</evidence>
<dbReference type="RefSeq" id="WP_068682238.1">
    <property type="nucleotide sequence ID" value="NZ_LYPA01000048.1"/>
</dbReference>
<feature type="domain" description="SLH" evidence="6">
    <location>
        <begin position="1185"/>
        <end position="1248"/>
    </location>
</feature>
<dbReference type="CDD" id="cd00063">
    <property type="entry name" value="FN3"/>
    <property type="match status" value="1"/>
</dbReference>
<dbReference type="InterPro" id="IPR001119">
    <property type="entry name" value="SLH_dom"/>
</dbReference>
<dbReference type="PROSITE" id="PS50853">
    <property type="entry name" value="FN3"/>
    <property type="match status" value="1"/>
</dbReference>
<dbReference type="InterPro" id="IPR013783">
    <property type="entry name" value="Ig-like_fold"/>
</dbReference>
<keyword evidence="2 4" id="KW-0378">Hydrolase</keyword>
<dbReference type="Gene3D" id="3.20.20.80">
    <property type="entry name" value="Glycosidases"/>
    <property type="match status" value="1"/>
</dbReference>
<feature type="domain" description="SLH" evidence="6">
    <location>
        <begin position="1311"/>
        <end position="1366"/>
    </location>
</feature>
<dbReference type="EMBL" id="LYPA01000048">
    <property type="protein sequence ID" value="OBR66275.1"/>
    <property type="molecule type" value="Genomic_DNA"/>
</dbReference>
<evidence type="ECO:0000256" key="3">
    <source>
        <dbReference type="ARBA" id="ARBA00023295"/>
    </source>
</evidence>
<comment type="catalytic activity">
    <reaction evidence="4">
        <text>The enzyme specifically hydrolyzes (1-&gt;4)-beta-D-galactosidic linkages in type I arabinogalactans.</text>
        <dbReference type="EC" id="3.2.1.89"/>
    </reaction>
</comment>
<evidence type="ECO:0000313" key="8">
    <source>
        <dbReference type="Proteomes" id="UP000092024"/>
    </source>
</evidence>
<dbReference type="GO" id="GO:0045490">
    <property type="term" value="P:pectin catabolic process"/>
    <property type="evidence" value="ECO:0007669"/>
    <property type="project" value="TreeGrafter"/>
</dbReference>
<evidence type="ECO:0000259" key="6">
    <source>
        <dbReference type="PROSITE" id="PS51272"/>
    </source>
</evidence>
<keyword evidence="3 4" id="KW-0326">Glycosidase</keyword>
<protein>
    <recommendedName>
        <fullName evidence="4">Arabinogalactan endo-beta-1,4-galactanase</fullName>
        <ecNumber evidence="4">3.2.1.89</ecNumber>
    </recommendedName>
</protein>
<evidence type="ECO:0000313" key="7">
    <source>
        <dbReference type="EMBL" id="OBR66275.1"/>
    </source>
</evidence>
<dbReference type="GO" id="GO:0031218">
    <property type="term" value="F:arabinogalactan endo-1,4-beta-galactosidase activity"/>
    <property type="evidence" value="ECO:0007669"/>
    <property type="project" value="UniProtKB-EC"/>
</dbReference>
<dbReference type="EC" id="3.2.1.89" evidence="4"/>
<comment type="caution">
    <text evidence="7">The sequence shown here is derived from an EMBL/GenBank/DDBJ whole genome shotgun (WGS) entry which is preliminary data.</text>
</comment>
<dbReference type="InterPro" id="IPR017853">
    <property type="entry name" value="GH"/>
</dbReference>
<dbReference type="SMART" id="SM00635">
    <property type="entry name" value="BID_2"/>
    <property type="match status" value="1"/>
</dbReference>
<dbReference type="InterPro" id="IPR036116">
    <property type="entry name" value="FN3_sf"/>
</dbReference>
<dbReference type="SUPFAM" id="SSF49373">
    <property type="entry name" value="Invasin/intimin cell-adhesion fragments"/>
    <property type="match status" value="1"/>
</dbReference>
<dbReference type="SMART" id="SM00060">
    <property type="entry name" value="FN3"/>
    <property type="match status" value="1"/>
</dbReference>
<feature type="domain" description="Fibronectin type-III" evidence="5">
    <location>
        <begin position="895"/>
        <end position="985"/>
    </location>
</feature>
<evidence type="ECO:0000256" key="2">
    <source>
        <dbReference type="ARBA" id="ARBA00022801"/>
    </source>
</evidence>
<dbReference type="Pfam" id="PF07745">
    <property type="entry name" value="Glyco_hydro_53"/>
    <property type="match status" value="1"/>
</dbReference>
<dbReference type="Proteomes" id="UP000092024">
    <property type="component" value="Unassembled WGS sequence"/>
</dbReference>
<dbReference type="Pfam" id="PF00395">
    <property type="entry name" value="SLH"/>
    <property type="match status" value="3"/>
</dbReference>
<dbReference type="STRING" id="1844972.A7K91_22825"/>
<evidence type="ECO:0000256" key="1">
    <source>
        <dbReference type="ARBA" id="ARBA00010687"/>
    </source>
</evidence>
<evidence type="ECO:0000256" key="4">
    <source>
        <dbReference type="RuleBase" id="RU361192"/>
    </source>
</evidence>
<dbReference type="SUPFAM" id="SSF49265">
    <property type="entry name" value="Fibronectin type III"/>
    <property type="match status" value="1"/>
</dbReference>
<reference evidence="7 8" key="1">
    <citation type="submission" date="2016-05" db="EMBL/GenBank/DDBJ databases">
        <title>Paenibacillus oryzae. sp. nov., isolated from the rice root.</title>
        <authorList>
            <person name="Zhang J."/>
            <person name="Zhang X."/>
        </authorList>
    </citation>
    <scope>NUCLEOTIDE SEQUENCE [LARGE SCALE GENOMIC DNA]</scope>
    <source>
        <strain evidence="7 8">1DrF-4</strain>
    </source>
</reference>
<dbReference type="SUPFAM" id="SSF51445">
    <property type="entry name" value="(Trans)glycosidases"/>
    <property type="match status" value="1"/>
</dbReference>
<dbReference type="Gene3D" id="2.60.120.260">
    <property type="entry name" value="Galactose-binding domain-like"/>
    <property type="match status" value="2"/>
</dbReference>
<keyword evidence="8" id="KW-1185">Reference proteome</keyword>
<proteinExistence type="inferred from homology"/>
<dbReference type="InterPro" id="IPR008964">
    <property type="entry name" value="Invasin/intimin_cell_adhesion"/>
</dbReference>
<dbReference type="GO" id="GO:0015926">
    <property type="term" value="F:glucosidase activity"/>
    <property type="evidence" value="ECO:0007669"/>
    <property type="project" value="InterPro"/>
</dbReference>
<dbReference type="PROSITE" id="PS51272">
    <property type="entry name" value="SLH"/>
    <property type="match status" value="3"/>
</dbReference>
<dbReference type="InterPro" id="IPR003961">
    <property type="entry name" value="FN3_dom"/>
</dbReference>
<comment type="similarity">
    <text evidence="1 4">Belongs to the glycosyl hydrolase 53 family.</text>
</comment>
<dbReference type="Gene3D" id="2.60.40.10">
    <property type="entry name" value="Immunoglobulins"/>
    <property type="match status" value="1"/>
</dbReference>
<dbReference type="Pfam" id="PF02368">
    <property type="entry name" value="Big_2"/>
    <property type="match status" value="1"/>
</dbReference>
<dbReference type="Gene3D" id="2.60.40.1080">
    <property type="match status" value="1"/>
</dbReference>
<sequence length="1366" mass="144797">MQRKWFKHMAGLLAAVMVVSLFPLGGLKVQAATNDIVPTSNLKVNGNIAEWLLNGEWPQTLSDNSAADAGGLGYWDGSSMDFTITHKLTGLAPGTYKLTAKTYGDKGEPSAGSVMFAQTEADSFSTPVTYTGSGWTSPRDLSLGGIEVGASGEAVIGFTVKASAEHYGYFKDVVFAAEHEPSVKTLLISPYGINLRPGAAQQLAVKVKGQANSPAVTDAVYSSSDESVATVSAAGIVTAAGNGEAVITVSGTIDGNPANGKTSVFVSDQMQRLGDSTLFVQPVAELQDGKRNDFIMGADISTILAIQQAGRSYYDLNGVQKPLMDILKENGVNWIRLRLWNDPKDENGNWYGAGNVNKEAVIEMAQQAKAAGLKVLVDFHYSDFWADPARQKTPKAWASLNEAQLQQAVYDYTLDVISSLADAGAYPDMVQVGNEINDGMLWPLGKSPAAAVKYIDSGIQAVRQAQSDKGGDRIKVLLHRANPDHGTERLVDFYSNYKDLDYDVIGLSYYPFWHGSFDNIRKVMNDLSATFNKDVVIAETSYAYTLEDVPNNGPTGHVFNQASEKAGGYKATVSGQASAIRDVIAAVAEVPNERGLGVFYWEPAWLPGADTGWGTKYAASYQGEEIPEDGGSGWSNQAMFTFFGEAIPSIKVFNLVRGDGSDYTAPDLVEAEHVSLATSEGINVPLPGKTKGLYEDGAYRDINVLSWTPAEYPYEKAGTYSATGTLEGGGVVQASIVVRPKNYVANPGFESSDMSAWILSNSSRTGEAPYSGSYALHFWNRSLITAKQIVTNLPNGVYTLSMMSRIGANAAPIGESYMYAGAGNDVQKTALTASGWSSWNRNEIAGIAVSNGTLEIGAVVTDAIEAGGDFDDWELIRTGDLPDSGNPGGWPVLAVPTGLTATAGNGYVDLKWNAVEVEGLVGYNIYINGAKQKSAVESEATVTESVYRASGLSNGTTYSFQVSALDKNGVESALSQSVSAAPQAPSGGNPPIILPNAPSLPAGKVINNPERDAEGNIEAGLDSGESRVLLPAGLAGLDGSRKLVVKTGELTVEIPGKIIDSLKQMLQNKLAGAYISLEAAPLEKTEQSRLLTLAGTKAGAELKQAGTVIELTLSVIDRDGNETKLSEFSQPVELKWSVPADADTSTLGVYYIGEDGTLQYAGGIIADGIMTAKVSHFSAYGLLEYNKTFLDAGEMHWAFPYIKALAAKHIITGKSETEFAPGAAVTRAEFAAMLVRSLGLTTSTVGTSFKDVDSSAWYASAVSAASEAGLIKGRSGEHFAPEEAISRQELTVMVIRAFELREGRAPKAGSTELFTDRASIAAWAESSVGAAVELGLLEGRGNGAFEPEGYATRAESAKLLALLMGL</sequence>
<dbReference type="InterPro" id="IPR003343">
    <property type="entry name" value="Big_2"/>
</dbReference>
<dbReference type="PANTHER" id="PTHR34983">
    <property type="entry name" value="ARABINOGALACTAN ENDO-BETA-1,4-GALACTANASE A"/>
    <property type="match status" value="1"/>
</dbReference>
<dbReference type="InterPro" id="IPR011683">
    <property type="entry name" value="Glyco_hydro_53"/>
</dbReference>